<evidence type="ECO:0000313" key="3">
    <source>
        <dbReference type="Proteomes" id="UP001596383"/>
    </source>
</evidence>
<gene>
    <name evidence="2" type="ORF">ACFQE6_27050</name>
</gene>
<name>A0ABD5SU27_9EURY</name>
<dbReference type="AlphaFoldDB" id="A0ABD5SU27"/>
<protein>
    <recommendedName>
        <fullName evidence="4">CcmD family protein</fullName>
    </recommendedName>
</protein>
<dbReference type="EMBL" id="JBHSWV010000578">
    <property type="protein sequence ID" value="MFC6768534.1"/>
    <property type="molecule type" value="Genomic_DNA"/>
</dbReference>
<keyword evidence="3" id="KW-1185">Reference proteome</keyword>
<reference evidence="2 3" key="1">
    <citation type="journal article" date="2019" name="Int. J. Syst. Evol. Microbiol.">
        <title>The Global Catalogue of Microorganisms (GCM) 10K type strain sequencing project: providing services to taxonomists for standard genome sequencing and annotation.</title>
        <authorList>
            <consortium name="The Broad Institute Genomics Platform"/>
            <consortium name="The Broad Institute Genome Sequencing Center for Infectious Disease"/>
            <person name="Wu L."/>
            <person name="Ma J."/>
        </authorList>
    </citation>
    <scope>NUCLEOTIDE SEQUENCE [LARGE SCALE GENOMIC DNA]</scope>
    <source>
        <strain evidence="2 3">LMG 29247</strain>
    </source>
</reference>
<keyword evidence="1" id="KW-0472">Membrane</keyword>
<keyword evidence="1" id="KW-0812">Transmembrane</keyword>
<feature type="transmembrane region" description="Helical" evidence="1">
    <location>
        <begin position="6"/>
        <end position="26"/>
    </location>
</feature>
<comment type="caution">
    <text evidence="2">The sequence shown here is derived from an EMBL/GenBank/DDBJ whole genome shotgun (WGS) entry which is preliminary data.</text>
</comment>
<keyword evidence="1" id="KW-1133">Transmembrane helix</keyword>
<organism evidence="2 3">
    <name type="scientific">Natrinema soli</name>
    <dbReference type="NCBI Taxonomy" id="1930624"/>
    <lineage>
        <taxon>Archaea</taxon>
        <taxon>Methanobacteriati</taxon>
        <taxon>Methanobacteriota</taxon>
        <taxon>Stenosarchaea group</taxon>
        <taxon>Halobacteria</taxon>
        <taxon>Halobacteriales</taxon>
        <taxon>Natrialbaceae</taxon>
        <taxon>Natrinema</taxon>
    </lineage>
</organism>
<evidence type="ECO:0000313" key="2">
    <source>
        <dbReference type="EMBL" id="MFC6768534.1"/>
    </source>
</evidence>
<sequence length="46" mass="5136">MVAMNVLQVLLVTTILYFVAVAVWVMKMEDIIEESSERLAGHGGDR</sequence>
<proteinExistence type="predicted"/>
<evidence type="ECO:0008006" key="4">
    <source>
        <dbReference type="Google" id="ProtNLM"/>
    </source>
</evidence>
<evidence type="ECO:0000256" key="1">
    <source>
        <dbReference type="SAM" id="Phobius"/>
    </source>
</evidence>
<accession>A0ABD5SU27</accession>
<dbReference type="RefSeq" id="WP_273741296.1">
    <property type="nucleotide sequence ID" value="NZ_JAQIVI010000578.1"/>
</dbReference>
<dbReference type="Proteomes" id="UP001596383">
    <property type="component" value="Unassembled WGS sequence"/>
</dbReference>